<organism evidence="5 6">
    <name type="scientific">Euplotes crassus</name>
    <dbReference type="NCBI Taxonomy" id="5936"/>
    <lineage>
        <taxon>Eukaryota</taxon>
        <taxon>Sar</taxon>
        <taxon>Alveolata</taxon>
        <taxon>Ciliophora</taxon>
        <taxon>Intramacronucleata</taxon>
        <taxon>Spirotrichea</taxon>
        <taxon>Hypotrichia</taxon>
        <taxon>Euplotida</taxon>
        <taxon>Euplotidae</taxon>
        <taxon>Moneuplotes</taxon>
    </lineage>
</organism>
<dbReference type="Pfam" id="PF00226">
    <property type="entry name" value="DnaJ"/>
    <property type="match status" value="1"/>
</dbReference>
<dbReference type="AlphaFoldDB" id="A0AAD1UCI5"/>
<evidence type="ECO:0000256" key="2">
    <source>
        <dbReference type="ARBA" id="ARBA00022803"/>
    </source>
</evidence>
<evidence type="ECO:0000313" key="6">
    <source>
        <dbReference type="Proteomes" id="UP001295684"/>
    </source>
</evidence>
<keyword evidence="6" id="KW-1185">Reference proteome</keyword>
<dbReference type="SUPFAM" id="SSF46565">
    <property type="entry name" value="Chaperone J-domain"/>
    <property type="match status" value="1"/>
</dbReference>
<feature type="repeat" description="TPR" evidence="3">
    <location>
        <begin position="232"/>
        <end position="265"/>
    </location>
</feature>
<dbReference type="Pfam" id="PF14559">
    <property type="entry name" value="TPR_19"/>
    <property type="match status" value="1"/>
</dbReference>
<dbReference type="PRINTS" id="PR00625">
    <property type="entry name" value="JDOMAIN"/>
</dbReference>
<feature type="domain" description="J" evidence="4">
    <location>
        <begin position="358"/>
        <end position="427"/>
    </location>
</feature>
<protein>
    <recommendedName>
        <fullName evidence="4">J domain-containing protein</fullName>
    </recommendedName>
</protein>
<sequence length="497" mass="55382">MESTETFKDKGNTEFKKGNFQAAIAHYTEGLLEEKSEQLYGNRAACYMKLSKYEEAVADCRSAIAIKPDYIKVIKRLIQGLIALGELKDAQQCIDEAAQLDKKFSKELENEVKVIKDLAISDSALAKAIDNKNWSSALYFTTEMIRHCPGSKELQLNQLEYMMEAGQTENAMRVSQSMFDSMNSNPKYLYLRGMVLANDGRMDQAKKFFVQALKNDPDYLTCQKALKKIKRTETLKTEASDLFKDNKYEEAIEGFNACLDLFPNNKTYNSSIYLNIAICHTKLKQNEKALEVLNKAIECKDDYAKAYVKRGEVQLLLENFEEAVRDFSSADRISPGEFGVKSKLKNAQVRLKQSKKKDLYKTLGISRDATPTEIKKAYKKSALRWHPDKNSGSEAEKAKAEKMFKDINEAYVILSDENKKARYDSGVDVEDIEGGGGGGFSGGAGMDPTQIFNMFFGGGMGGMGDSGFGGMGGGMGGGQQFFKRGSPGGSQFEFRFG</sequence>
<dbReference type="PROSITE" id="PS50005">
    <property type="entry name" value="TPR"/>
    <property type="match status" value="5"/>
</dbReference>
<dbReference type="InterPro" id="IPR036869">
    <property type="entry name" value="J_dom_sf"/>
</dbReference>
<comment type="caution">
    <text evidence="5">The sequence shown here is derived from an EMBL/GenBank/DDBJ whole genome shotgun (WGS) entry which is preliminary data.</text>
</comment>
<dbReference type="Pfam" id="PF00515">
    <property type="entry name" value="TPR_1"/>
    <property type="match status" value="1"/>
</dbReference>
<evidence type="ECO:0000256" key="3">
    <source>
        <dbReference type="PROSITE-ProRule" id="PRU00339"/>
    </source>
</evidence>
<feature type="repeat" description="TPR" evidence="3">
    <location>
        <begin position="270"/>
        <end position="303"/>
    </location>
</feature>
<feature type="repeat" description="TPR" evidence="3">
    <location>
        <begin position="37"/>
        <end position="70"/>
    </location>
</feature>
<dbReference type="Pfam" id="PF07719">
    <property type="entry name" value="TPR_2"/>
    <property type="match status" value="1"/>
</dbReference>
<dbReference type="Gene3D" id="1.25.40.10">
    <property type="entry name" value="Tetratricopeptide repeat domain"/>
    <property type="match status" value="1"/>
</dbReference>
<name>A0AAD1UCI5_EUPCR</name>
<evidence type="ECO:0000259" key="4">
    <source>
        <dbReference type="PROSITE" id="PS50076"/>
    </source>
</evidence>
<evidence type="ECO:0000256" key="1">
    <source>
        <dbReference type="ARBA" id="ARBA00022737"/>
    </source>
</evidence>
<dbReference type="Proteomes" id="UP001295684">
    <property type="component" value="Unassembled WGS sequence"/>
</dbReference>
<dbReference type="InterPro" id="IPR019734">
    <property type="entry name" value="TPR_rpt"/>
</dbReference>
<dbReference type="SMART" id="SM00028">
    <property type="entry name" value="TPR"/>
    <property type="match status" value="7"/>
</dbReference>
<dbReference type="InterPro" id="IPR011990">
    <property type="entry name" value="TPR-like_helical_dom_sf"/>
</dbReference>
<dbReference type="SMART" id="SM00271">
    <property type="entry name" value="DnaJ"/>
    <property type="match status" value="1"/>
</dbReference>
<feature type="repeat" description="TPR" evidence="3">
    <location>
        <begin position="304"/>
        <end position="337"/>
    </location>
</feature>
<feature type="repeat" description="TPR" evidence="3">
    <location>
        <begin position="186"/>
        <end position="219"/>
    </location>
</feature>
<dbReference type="EMBL" id="CAMPGE010007381">
    <property type="protein sequence ID" value="CAI2366299.1"/>
    <property type="molecule type" value="Genomic_DNA"/>
</dbReference>
<evidence type="ECO:0000313" key="5">
    <source>
        <dbReference type="EMBL" id="CAI2366299.1"/>
    </source>
</evidence>
<dbReference type="InterPro" id="IPR013105">
    <property type="entry name" value="TPR_2"/>
</dbReference>
<keyword evidence="2 3" id="KW-0802">TPR repeat</keyword>
<dbReference type="SUPFAM" id="SSF48452">
    <property type="entry name" value="TPR-like"/>
    <property type="match status" value="1"/>
</dbReference>
<keyword evidence="1" id="KW-0677">Repeat</keyword>
<dbReference type="PANTHER" id="PTHR45188:SF2">
    <property type="entry name" value="DNAJ HOMOLOG SUBFAMILY C MEMBER 7"/>
    <property type="match status" value="1"/>
</dbReference>
<proteinExistence type="predicted"/>
<gene>
    <name evidence="5" type="ORF">ECRASSUSDP1_LOCUS7572</name>
</gene>
<accession>A0AAD1UCI5</accession>
<reference evidence="5" key="1">
    <citation type="submission" date="2023-07" db="EMBL/GenBank/DDBJ databases">
        <authorList>
            <consortium name="AG Swart"/>
            <person name="Singh M."/>
            <person name="Singh A."/>
            <person name="Seah K."/>
            <person name="Emmerich C."/>
        </authorList>
    </citation>
    <scope>NUCLEOTIDE SEQUENCE</scope>
    <source>
        <strain evidence="5">DP1</strain>
    </source>
</reference>
<dbReference type="PROSITE" id="PS50076">
    <property type="entry name" value="DNAJ_2"/>
    <property type="match status" value="1"/>
</dbReference>
<dbReference type="PANTHER" id="PTHR45188">
    <property type="entry name" value="DNAJ PROTEIN P58IPK HOMOLOG"/>
    <property type="match status" value="1"/>
</dbReference>
<dbReference type="Gene3D" id="1.10.287.110">
    <property type="entry name" value="DnaJ domain"/>
    <property type="match status" value="1"/>
</dbReference>
<dbReference type="InterPro" id="IPR001623">
    <property type="entry name" value="DnaJ_domain"/>
</dbReference>
<dbReference type="CDD" id="cd06257">
    <property type="entry name" value="DnaJ"/>
    <property type="match status" value="1"/>
</dbReference>